<keyword evidence="1" id="KW-0812">Transmembrane</keyword>
<proteinExistence type="predicted"/>
<evidence type="ECO:0000313" key="2">
    <source>
        <dbReference type="EMBL" id="VYT15380.1"/>
    </source>
</evidence>
<sequence>MNTELIMQAFEVMWKGMLSIFTVIVILTLLVYLINKFLK</sequence>
<gene>
    <name evidence="2" type="ORF">BGLFYP119_02023</name>
</gene>
<keyword evidence="1" id="KW-0472">Membrane</keyword>
<evidence type="ECO:0000256" key="1">
    <source>
        <dbReference type="SAM" id="Phobius"/>
    </source>
</evidence>
<protein>
    <recommendedName>
        <fullName evidence="3">Oxaloacetate decarboxylase, gamma chain</fullName>
    </recommendedName>
</protein>
<evidence type="ECO:0008006" key="3">
    <source>
        <dbReference type="Google" id="ProtNLM"/>
    </source>
</evidence>
<keyword evidence="1" id="KW-1133">Transmembrane helix</keyword>
<organism evidence="2">
    <name type="scientific">Blautia glucerasea</name>
    <dbReference type="NCBI Taxonomy" id="536633"/>
    <lineage>
        <taxon>Bacteria</taxon>
        <taxon>Bacillati</taxon>
        <taxon>Bacillota</taxon>
        <taxon>Clostridia</taxon>
        <taxon>Lachnospirales</taxon>
        <taxon>Lachnospiraceae</taxon>
        <taxon>Blautia</taxon>
    </lineage>
</organism>
<feature type="transmembrane region" description="Helical" evidence="1">
    <location>
        <begin position="12"/>
        <end position="34"/>
    </location>
</feature>
<reference evidence="2" key="1">
    <citation type="submission" date="2019-11" db="EMBL/GenBank/DDBJ databases">
        <authorList>
            <person name="Feng L."/>
        </authorList>
    </citation>
    <scope>NUCLEOTIDE SEQUENCE</scope>
    <source>
        <strain evidence="2">BgluceraseaLFYP119</strain>
    </source>
</reference>
<dbReference type="AlphaFoldDB" id="A0A6N2UC30"/>
<accession>A0A6N2UC30</accession>
<dbReference type="EMBL" id="CACRST010000018">
    <property type="protein sequence ID" value="VYT15380.1"/>
    <property type="molecule type" value="Genomic_DNA"/>
</dbReference>
<name>A0A6N2UC30_9FIRM</name>